<dbReference type="EMBL" id="JAOVZR010000001">
    <property type="protein sequence ID" value="MCY0149260.1"/>
    <property type="molecule type" value="Genomic_DNA"/>
</dbReference>
<protein>
    <submittedName>
        <fullName evidence="2">Cupin domain-containing protein</fullName>
    </submittedName>
</protein>
<evidence type="ECO:0000313" key="2">
    <source>
        <dbReference type="EMBL" id="MCY0149260.1"/>
    </source>
</evidence>
<dbReference type="Pfam" id="PF07883">
    <property type="entry name" value="Cupin_2"/>
    <property type="match status" value="1"/>
</dbReference>
<dbReference type="InterPro" id="IPR014710">
    <property type="entry name" value="RmlC-like_jellyroll"/>
</dbReference>
<dbReference type="PIRSF" id="PIRSF029883">
    <property type="entry name" value="KdgF"/>
    <property type="match status" value="1"/>
</dbReference>
<evidence type="ECO:0000313" key="3">
    <source>
        <dbReference type="Proteomes" id="UP001073227"/>
    </source>
</evidence>
<organism evidence="2 3">
    <name type="scientific">Hoeflea algicola</name>
    <dbReference type="NCBI Taxonomy" id="2983763"/>
    <lineage>
        <taxon>Bacteria</taxon>
        <taxon>Pseudomonadati</taxon>
        <taxon>Pseudomonadota</taxon>
        <taxon>Alphaproteobacteria</taxon>
        <taxon>Hyphomicrobiales</taxon>
        <taxon>Rhizobiaceae</taxon>
        <taxon>Hoeflea</taxon>
    </lineage>
</organism>
<feature type="domain" description="Cupin type-2" evidence="1">
    <location>
        <begin position="36"/>
        <end position="97"/>
    </location>
</feature>
<name>A0ABT3ZBW5_9HYPH</name>
<keyword evidence="3" id="KW-1185">Reference proteome</keyword>
<dbReference type="CDD" id="cd02238">
    <property type="entry name" value="cupin_KdgF"/>
    <property type="match status" value="1"/>
</dbReference>
<dbReference type="SUPFAM" id="SSF51182">
    <property type="entry name" value="RmlC-like cupins"/>
    <property type="match status" value="1"/>
</dbReference>
<comment type="caution">
    <text evidence="2">The sequence shown here is derived from an EMBL/GenBank/DDBJ whole genome shotgun (WGS) entry which is preliminary data.</text>
</comment>
<sequence length="129" mass="14570">MTDEAKHFRWEEQRVDHLRGGITRRLVTSDKAMIGEVRFEKGATVPLHSHEHEQFTHVVEGALCVTLGDEGDQKTMIVRAGEVILIPSHMPHAVEALEATLEYDVFTPPRLDWLDPDSQFLRADANTNG</sequence>
<dbReference type="RefSeq" id="WP_267654761.1">
    <property type="nucleotide sequence ID" value="NZ_JAOVZR010000001.1"/>
</dbReference>
<dbReference type="PANTHER" id="PTHR40112">
    <property type="entry name" value="H2HPP ISOMERASE"/>
    <property type="match status" value="1"/>
</dbReference>
<dbReference type="InterPro" id="IPR025499">
    <property type="entry name" value="KdgF"/>
</dbReference>
<accession>A0ABT3ZBW5</accession>
<dbReference type="InterPro" id="IPR013096">
    <property type="entry name" value="Cupin_2"/>
</dbReference>
<evidence type="ECO:0000259" key="1">
    <source>
        <dbReference type="Pfam" id="PF07883"/>
    </source>
</evidence>
<dbReference type="PANTHER" id="PTHR40112:SF1">
    <property type="entry name" value="H2HPP ISOMERASE"/>
    <property type="match status" value="1"/>
</dbReference>
<dbReference type="Proteomes" id="UP001073227">
    <property type="component" value="Unassembled WGS sequence"/>
</dbReference>
<gene>
    <name evidence="2" type="ORF">OEG84_16480</name>
</gene>
<dbReference type="InterPro" id="IPR052535">
    <property type="entry name" value="Bacilysin_H2HPP_isomerase"/>
</dbReference>
<dbReference type="InterPro" id="IPR011051">
    <property type="entry name" value="RmlC_Cupin_sf"/>
</dbReference>
<reference evidence="2" key="1">
    <citation type="submission" date="2022-10" db="EMBL/GenBank/DDBJ databases">
        <title>Hoeflea sp. G2-23, isolated from marine algae.</title>
        <authorList>
            <person name="Kristyanto S."/>
            <person name="Kim J.M."/>
            <person name="Jeon C.O."/>
        </authorList>
    </citation>
    <scope>NUCLEOTIDE SEQUENCE</scope>
    <source>
        <strain evidence="2">G2-23</strain>
    </source>
</reference>
<proteinExistence type="predicted"/>
<dbReference type="Gene3D" id="2.60.120.10">
    <property type="entry name" value="Jelly Rolls"/>
    <property type="match status" value="1"/>
</dbReference>